<dbReference type="GeneID" id="90076209"/>
<proteinExistence type="predicted"/>
<dbReference type="Proteomes" id="UP001360560">
    <property type="component" value="Unassembled WGS sequence"/>
</dbReference>
<protein>
    <submittedName>
        <fullName evidence="1">Uncharacterized protein</fullName>
    </submittedName>
</protein>
<evidence type="ECO:0000313" key="2">
    <source>
        <dbReference type="Proteomes" id="UP001360560"/>
    </source>
</evidence>
<gene>
    <name evidence="1" type="ORF">DASC09_055590</name>
</gene>
<keyword evidence="2" id="KW-1185">Reference proteome</keyword>
<dbReference type="AlphaFoldDB" id="A0AAV5QUF2"/>
<comment type="caution">
    <text evidence="1">The sequence shown here is derived from an EMBL/GenBank/DDBJ whole genome shotgun (WGS) entry which is preliminary data.</text>
</comment>
<evidence type="ECO:0000313" key="1">
    <source>
        <dbReference type="EMBL" id="GMM38220.1"/>
    </source>
</evidence>
<name>A0AAV5QUF2_9ASCO</name>
<sequence>MLLTCKIDSCARIWAFCDFIHIQVINTSKEPLESILTRFILTFAGSEEIENSAEKNHRETLVNGLIEGSKLKENERVK</sequence>
<dbReference type="RefSeq" id="XP_064855216.1">
    <property type="nucleotide sequence ID" value="XM_064999144.1"/>
</dbReference>
<organism evidence="1 2">
    <name type="scientific">Saccharomycopsis crataegensis</name>
    <dbReference type="NCBI Taxonomy" id="43959"/>
    <lineage>
        <taxon>Eukaryota</taxon>
        <taxon>Fungi</taxon>
        <taxon>Dikarya</taxon>
        <taxon>Ascomycota</taxon>
        <taxon>Saccharomycotina</taxon>
        <taxon>Saccharomycetes</taxon>
        <taxon>Saccharomycopsidaceae</taxon>
        <taxon>Saccharomycopsis</taxon>
    </lineage>
</organism>
<reference evidence="1 2" key="1">
    <citation type="journal article" date="2023" name="Elife">
        <title>Identification of key yeast species and microbe-microbe interactions impacting larval growth of Drosophila in the wild.</title>
        <authorList>
            <person name="Mure A."/>
            <person name="Sugiura Y."/>
            <person name="Maeda R."/>
            <person name="Honda K."/>
            <person name="Sakurai N."/>
            <person name="Takahashi Y."/>
            <person name="Watada M."/>
            <person name="Katoh T."/>
            <person name="Gotoh A."/>
            <person name="Gotoh Y."/>
            <person name="Taniguchi I."/>
            <person name="Nakamura K."/>
            <person name="Hayashi T."/>
            <person name="Katayama T."/>
            <person name="Uemura T."/>
            <person name="Hattori Y."/>
        </authorList>
    </citation>
    <scope>NUCLEOTIDE SEQUENCE [LARGE SCALE GENOMIC DNA]</scope>
    <source>
        <strain evidence="1 2">SC-9</strain>
    </source>
</reference>
<dbReference type="EMBL" id="BTFZ01000019">
    <property type="protein sequence ID" value="GMM38220.1"/>
    <property type="molecule type" value="Genomic_DNA"/>
</dbReference>
<accession>A0AAV5QUF2</accession>